<reference evidence="3" key="1">
    <citation type="submission" date="2016-06" db="EMBL/GenBank/DDBJ databases">
        <title>Parallel loss of symbiosis genes in relatives of nitrogen-fixing non-legume Parasponia.</title>
        <authorList>
            <person name="Van Velzen R."/>
            <person name="Holmer R."/>
            <person name="Bu F."/>
            <person name="Rutten L."/>
            <person name="Van Zeijl A."/>
            <person name="Liu W."/>
            <person name="Santuari L."/>
            <person name="Cao Q."/>
            <person name="Sharma T."/>
            <person name="Shen D."/>
            <person name="Roswanjaya Y."/>
            <person name="Wardhani T."/>
            <person name="Kalhor M.S."/>
            <person name="Jansen J."/>
            <person name="Van den Hoogen J."/>
            <person name="Gungor B."/>
            <person name="Hartog M."/>
            <person name="Hontelez J."/>
            <person name="Verver J."/>
            <person name="Yang W.-C."/>
            <person name="Schijlen E."/>
            <person name="Repin R."/>
            <person name="Schilthuizen M."/>
            <person name="Schranz E."/>
            <person name="Heidstra R."/>
            <person name="Miyata K."/>
            <person name="Fedorova E."/>
            <person name="Kohlen W."/>
            <person name="Bisseling T."/>
            <person name="Smit S."/>
            <person name="Geurts R."/>
        </authorList>
    </citation>
    <scope>NUCLEOTIDE SEQUENCE [LARGE SCALE GENOMIC DNA]</scope>
    <source>
        <strain evidence="3">cv. WU1-14</strain>
    </source>
</reference>
<feature type="domain" description="RNase H type-1" evidence="1">
    <location>
        <begin position="10"/>
        <end position="73"/>
    </location>
</feature>
<keyword evidence="3" id="KW-1185">Reference proteome</keyword>
<name>A0A2P5CDR0_PARAD</name>
<protein>
    <recommendedName>
        <fullName evidence="1">RNase H type-1 domain-containing protein</fullName>
    </recommendedName>
</protein>
<gene>
    <name evidence="2" type="ORF">PanWU01x14_161260</name>
</gene>
<accession>A0A2P5CDR0</accession>
<dbReference type="Pfam" id="PF13456">
    <property type="entry name" value="RVT_3"/>
    <property type="match status" value="1"/>
</dbReference>
<dbReference type="GO" id="GO:0004523">
    <property type="term" value="F:RNA-DNA hybrid ribonuclease activity"/>
    <property type="evidence" value="ECO:0007669"/>
    <property type="project" value="InterPro"/>
</dbReference>
<dbReference type="EMBL" id="JXTB01000142">
    <property type="protein sequence ID" value="PON59199.1"/>
    <property type="molecule type" value="Genomic_DNA"/>
</dbReference>
<organism evidence="2 3">
    <name type="scientific">Parasponia andersonii</name>
    <name type="common">Sponia andersonii</name>
    <dbReference type="NCBI Taxonomy" id="3476"/>
    <lineage>
        <taxon>Eukaryota</taxon>
        <taxon>Viridiplantae</taxon>
        <taxon>Streptophyta</taxon>
        <taxon>Embryophyta</taxon>
        <taxon>Tracheophyta</taxon>
        <taxon>Spermatophyta</taxon>
        <taxon>Magnoliopsida</taxon>
        <taxon>eudicotyledons</taxon>
        <taxon>Gunneridae</taxon>
        <taxon>Pentapetalae</taxon>
        <taxon>rosids</taxon>
        <taxon>fabids</taxon>
        <taxon>Rosales</taxon>
        <taxon>Cannabaceae</taxon>
        <taxon>Parasponia</taxon>
    </lineage>
</organism>
<proteinExistence type="predicted"/>
<evidence type="ECO:0000313" key="2">
    <source>
        <dbReference type="EMBL" id="PON59199.1"/>
    </source>
</evidence>
<dbReference type="AlphaFoldDB" id="A0A2P5CDR0"/>
<sequence>MEIKGYTYVRVGAVIRDHLGSIVAAVATRPVGSFGVFIAECLALYEGLQFCLASNLEVNVVETDALNVASAVMRVLSWLILAFC</sequence>
<comment type="caution">
    <text evidence="2">The sequence shown here is derived from an EMBL/GenBank/DDBJ whole genome shotgun (WGS) entry which is preliminary data.</text>
</comment>
<dbReference type="OrthoDB" id="1747175at2759"/>
<evidence type="ECO:0000259" key="1">
    <source>
        <dbReference type="Pfam" id="PF13456"/>
    </source>
</evidence>
<dbReference type="Proteomes" id="UP000237105">
    <property type="component" value="Unassembled WGS sequence"/>
</dbReference>
<evidence type="ECO:0000313" key="3">
    <source>
        <dbReference type="Proteomes" id="UP000237105"/>
    </source>
</evidence>
<dbReference type="InterPro" id="IPR002156">
    <property type="entry name" value="RNaseH_domain"/>
</dbReference>
<dbReference type="GO" id="GO:0003676">
    <property type="term" value="F:nucleic acid binding"/>
    <property type="evidence" value="ECO:0007669"/>
    <property type="project" value="InterPro"/>
</dbReference>